<dbReference type="InterPro" id="IPR009734">
    <property type="entry name" value="Myoviridae_GpU"/>
</dbReference>
<accession>A0ABQ0JDE5</accession>
<comment type="caution">
    <text evidence="1">The sequence shown here is derived from an EMBL/GenBank/DDBJ whole genome shotgun (WGS) entry which is preliminary data.</text>
</comment>
<dbReference type="EMBL" id="BBMS01000021">
    <property type="protein sequence ID" value="GAL26783.1"/>
    <property type="molecule type" value="Genomic_DNA"/>
</dbReference>
<gene>
    <name evidence="1" type="ORF">JCM19239_5284</name>
</gene>
<evidence type="ECO:0000313" key="1">
    <source>
        <dbReference type="EMBL" id="GAL26783.1"/>
    </source>
</evidence>
<dbReference type="Pfam" id="PF06995">
    <property type="entry name" value="Phage_P2_GpU"/>
    <property type="match status" value="1"/>
</dbReference>
<dbReference type="Proteomes" id="UP000029223">
    <property type="component" value="Unassembled WGS sequence"/>
</dbReference>
<reference evidence="2" key="1">
    <citation type="submission" date="2014-09" db="EMBL/GenBank/DDBJ databases">
        <title>Vibrio variabilis JCM 19239. (C206) whole genome shotgun sequence.</title>
        <authorList>
            <person name="Sawabe T."/>
            <person name="Meirelles P."/>
            <person name="Nakanishi M."/>
            <person name="Sayaka M."/>
            <person name="Hattori M."/>
            <person name="Ohkuma M."/>
        </authorList>
    </citation>
    <scope>NUCLEOTIDE SEQUENCE [LARGE SCALE GENOMIC DNA]</scope>
    <source>
        <strain evidence="2">JCM 19239</strain>
    </source>
</reference>
<reference evidence="2" key="2">
    <citation type="submission" date="2014-09" db="EMBL/GenBank/DDBJ databases">
        <authorList>
            <consortium name="NBRP consortium"/>
            <person name="Sawabe T."/>
            <person name="Meirelles P."/>
            <person name="Nakanishi M."/>
            <person name="Sayaka M."/>
            <person name="Hattori M."/>
            <person name="Ohkuma M."/>
        </authorList>
    </citation>
    <scope>NUCLEOTIDE SEQUENCE [LARGE SCALE GENOMIC DNA]</scope>
    <source>
        <strain evidence="2">JCM 19239</strain>
    </source>
</reference>
<proteinExistence type="predicted"/>
<organism evidence="1 2">
    <name type="scientific">Vibrio variabilis</name>
    <dbReference type="NCBI Taxonomy" id="990271"/>
    <lineage>
        <taxon>Bacteria</taxon>
        <taxon>Pseudomonadati</taxon>
        <taxon>Pseudomonadota</taxon>
        <taxon>Gammaproteobacteria</taxon>
        <taxon>Vibrionales</taxon>
        <taxon>Vibrionaceae</taxon>
        <taxon>Vibrio</taxon>
    </lineage>
</organism>
<evidence type="ECO:0000313" key="2">
    <source>
        <dbReference type="Proteomes" id="UP000029223"/>
    </source>
</evidence>
<keyword evidence="2" id="KW-1185">Reference proteome</keyword>
<sequence length="132" mass="15311">MADVMLQMGDFAFSVSSAQYQKLTRKRQYRWGKRERLLLRSRQQFLGTEADAITLDGVLYPKTTKDLGQISQMRLQGEKGEPFLLVSGNQKTGHFHGYWILESVMETNQHFLRDGTPLKMEFTLTISEYIDD</sequence>
<protein>
    <submittedName>
        <fullName evidence="1">Phage tail protein</fullName>
    </submittedName>
</protein>
<name>A0ABQ0JDE5_9VIBR</name>